<evidence type="ECO:0000256" key="7">
    <source>
        <dbReference type="ARBA" id="ARBA00030609"/>
    </source>
</evidence>
<evidence type="ECO:0000256" key="5">
    <source>
        <dbReference type="ARBA" id="ARBA00029885"/>
    </source>
</evidence>
<dbReference type="Pfam" id="PF11969">
    <property type="entry name" value="DcpS_C"/>
    <property type="match status" value="1"/>
</dbReference>
<dbReference type="Ensembl" id="ENSUMAT00000003565.1">
    <property type="protein sequence ID" value="ENSUMAP00000002883.1"/>
    <property type="gene ID" value="ENSUMAG00000002520.1"/>
</dbReference>
<name>A0A452T4Z7_URSMA</name>
<dbReference type="GO" id="GO:0000932">
    <property type="term" value="C:P-body"/>
    <property type="evidence" value="ECO:0007669"/>
    <property type="project" value="TreeGrafter"/>
</dbReference>
<gene>
    <name evidence="13" type="primary">DCPS</name>
</gene>
<comment type="subunit">
    <text evidence="2">Homodimer. Associates with components of the exosome multienzyme ribonuclease complex, such as EXOSC3 and EXOSC4. Interacts with NDOR1.</text>
</comment>
<dbReference type="PANTHER" id="PTHR12978:SF0">
    <property type="entry name" value="M7GPPPX DIPHOSPHATASE"/>
    <property type="match status" value="1"/>
</dbReference>
<dbReference type="EC" id="3.6.1.59" evidence="3"/>
<dbReference type="PANTHER" id="PTHR12978">
    <property type="entry name" value="HISTIDINE TRIAD HIT PROTEIN MEMBER"/>
    <property type="match status" value="1"/>
</dbReference>
<dbReference type="InterPro" id="IPR036265">
    <property type="entry name" value="HIT-like_sf"/>
</dbReference>
<evidence type="ECO:0000256" key="10">
    <source>
        <dbReference type="ARBA" id="ARBA00032946"/>
    </source>
</evidence>
<evidence type="ECO:0000256" key="11">
    <source>
        <dbReference type="ARBA" id="ARBA00048222"/>
    </source>
</evidence>
<dbReference type="GO" id="GO:0000340">
    <property type="term" value="F:RNA 7-methylguanosine cap binding"/>
    <property type="evidence" value="ECO:0007669"/>
    <property type="project" value="Ensembl"/>
</dbReference>
<dbReference type="SUPFAM" id="SSF102860">
    <property type="entry name" value="mRNA decapping enzyme DcpS N-terminal domain"/>
    <property type="match status" value="1"/>
</dbReference>
<evidence type="ECO:0000256" key="9">
    <source>
        <dbReference type="ARBA" id="ARBA00030830"/>
    </source>
</evidence>
<reference evidence="13" key="1">
    <citation type="submission" date="2019-03" db="UniProtKB">
        <authorList>
            <consortium name="Ensembl"/>
        </authorList>
    </citation>
    <scope>IDENTIFICATION</scope>
</reference>
<evidence type="ECO:0000256" key="12">
    <source>
        <dbReference type="SAM" id="MobiDB-lite"/>
    </source>
</evidence>
<dbReference type="GO" id="GO:0042802">
    <property type="term" value="F:identical protein binding"/>
    <property type="evidence" value="ECO:0007669"/>
    <property type="project" value="Ensembl"/>
</dbReference>
<dbReference type="GO" id="GO:0000290">
    <property type="term" value="P:deadenylation-dependent decapping of nuclear-transcribed mRNA"/>
    <property type="evidence" value="ECO:0007669"/>
    <property type="project" value="InterPro"/>
</dbReference>
<dbReference type="Gene3D" id="3.30.2240.10">
    <property type="entry name" value="mRNA decapping enzyme DcpS N-terminal domain"/>
    <property type="match status" value="1"/>
</dbReference>
<proteinExistence type="inferred from homology"/>
<evidence type="ECO:0000256" key="8">
    <source>
        <dbReference type="ARBA" id="ARBA00030789"/>
    </source>
</evidence>
<protein>
    <recommendedName>
        <fullName evidence="4">m7GpppX diphosphatase</fullName>
        <ecNumber evidence="3">3.6.1.59</ecNumber>
    </recommendedName>
    <alternativeName>
        <fullName evidence="10">DCS-1</fullName>
    </alternativeName>
    <alternativeName>
        <fullName evidence="7">Decapping scavenger enzyme</fullName>
    </alternativeName>
    <alternativeName>
        <fullName evidence="8">Hint-related 7meGMP-directed hydrolase</fullName>
    </alternativeName>
    <alternativeName>
        <fullName evidence="6">Histidine triad nucleotide-binding protein 5</fullName>
    </alternativeName>
    <alternativeName>
        <fullName evidence="9">Histidine triad protein member 5</fullName>
    </alternativeName>
    <alternativeName>
        <fullName evidence="5">Scavenger mRNA-decapping enzyme DcpS</fullName>
    </alternativeName>
</protein>
<dbReference type="GO" id="GO:0045292">
    <property type="term" value="P:mRNA cis splicing, via spliceosome"/>
    <property type="evidence" value="ECO:0007669"/>
    <property type="project" value="Ensembl"/>
</dbReference>
<dbReference type="GO" id="GO:0005654">
    <property type="term" value="C:nucleoplasm"/>
    <property type="evidence" value="ECO:0007669"/>
    <property type="project" value="Ensembl"/>
</dbReference>
<comment type="similarity">
    <text evidence="1">Belongs to the HIT family.</text>
</comment>
<accession>A0A452T4Z7</accession>
<evidence type="ECO:0000256" key="1">
    <source>
        <dbReference type="ARBA" id="ARBA00010208"/>
    </source>
</evidence>
<dbReference type="Gene3D" id="3.30.428.10">
    <property type="entry name" value="HIT-like"/>
    <property type="match status" value="1"/>
</dbReference>
<comment type="catalytic activity">
    <reaction evidence="11">
        <text>a 5'-end (N(7)-methyl 5'-triphosphoguanosine)-ribonucleoside in mRNA + H2O = N(7)-methyl-GMP + a 5'-end diphospho-ribonucleoside in mRNA + 2 H(+)</text>
        <dbReference type="Rhea" id="RHEA:65388"/>
        <dbReference type="Rhea" id="RHEA-COMP:17165"/>
        <dbReference type="Rhea" id="RHEA-COMP:17167"/>
        <dbReference type="ChEBI" id="CHEBI:15377"/>
        <dbReference type="ChEBI" id="CHEBI:15378"/>
        <dbReference type="ChEBI" id="CHEBI:58285"/>
        <dbReference type="ChEBI" id="CHEBI:156461"/>
        <dbReference type="ChEBI" id="CHEBI:167616"/>
        <dbReference type="EC" id="3.6.1.59"/>
    </reaction>
</comment>
<dbReference type="Pfam" id="PF05652">
    <property type="entry name" value="DcpS"/>
    <property type="match status" value="1"/>
</dbReference>
<dbReference type="InterPro" id="IPR011145">
    <property type="entry name" value="Scavenger_mRNA_decap_enz_N"/>
</dbReference>
<evidence type="ECO:0000256" key="2">
    <source>
        <dbReference type="ARBA" id="ARBA00011140"/>
    </source>
</evidence>
<evidence type="ECO:0000256" key="6">
    <source>
        <dbReference type="ARBA" id="ARBA00030042"/>
    </source>
</evidence>
<evidence type="ECO:0000256" key="4">
    <source>
        <dbReference type="ARBA" id="ARBA00015636"/>
    </source>
</evidence>
<dbReference type="SUPFAM" id="SSF54197">
    <property type="entry name" value="HIT-like"/>
    <property type="match status" value="1"/>
</dbReference>
<sequence length="392" mass="44045">MADLAPQPSKRKRELDAEEAEATGIEEKEEGVGNGTSAPVRLPFSGFRVKKVLRESARDKIIFLHGKVNEASGDGDGEDAVVILEKTPFQVEQVAQLLMGSPELQLQFSNDIYSTYHLFPPRQLSDVKTTVVYPATEKHLQKYLRQDLRLVRETGSDYKNITLPHLESQSLSIQWVYNILDKKAEADRIVFENPDPSDGFVLIPDLKWNQQQLDDLYLIAICHRRGIRSLRDLTAEHLPLLRNILREGQVSCRGQIRTEAQRNSVPVPRCSLALHPSQKSICERAFSLAAHPRTPRRLFRWTHKALVSWSCPSLPVLPFPPTLLSAALPLPGFPFLPPCLFPAGVPLLSQDLLCLLLTVTLCQTRCWADGTPTLMCAHTYPLLCPEARARVL</sequence>
<feature type="region of interest" description="Disordered" evidence="12">
    <location>
        <begin position="1"/>
        <end position="37"/>
    </location>
</feature>
<evidence type="ECO:0000256" key="3">
    <source>
        <dbReference type="ARBA" id="ARBA00012520"/>
    </source>
</evidence>
<dbReference type="Gene3D" id="3.30.200.40">
    <property type="entry name" value="Scavenger mRNA decapping enzyme, N-terminal domain"/>
    <property type="match status" value="1"/>
</dbReference>
<organism evidence="13">
    <name type="scientific">Ursus maritimus</name>
    <name type="common">Polar bear</name>
    <name type="synonym">Thalarctos maritimus</name>
    <dbReference type="NCBI Taxonomy" id="29073"/>
    <lineage>
        <taxon>Eukaryota</taxon>
        <taxon>Metazoa</taxon>
        <taxon>Chordata</taxon>
        <taxon>Craniata</taxon>
        <taxon>Vertebrata</taxon>
        <taxon>Euteleostomi</taxon>
        <taxon>Mammalia</taxon>
        <taxon>Eutheria</taxon>
        <taxon>Laurasiatheria</taxon>
        <taxon>Carnivora</taxon>
        <taxon>Caniformia</taxon>
        <taxon>Ursidae</taxon>
        <taxon>Ursus</taxon>
    </lineage>
</organism>
<dbReference type="AlphaFoldDB" id="A0A452T4Z7"/>
<evidence type="ECO:0000313" key="13">
    <source>
        <dbReference type="Ensembl" id="ENSUMAP00000002883"/>
    </source>
</evidence>
<dbReference type="InterPro" id="IPR008594">
    <property type="entry name" value="DcpS/DCS2"/>
</dbReference>
<dbReference type="GeneTree" id="ENSGT00390000003924"/>
<dbReference type="GO" id="GO:0140932">
    <property type="term" value="F:5'-(N(7)-methyl 5'-triphosphoguanosine)-[mRNA] diphosphatase activity"/>
    <property type="evidence" value="ECO:0007669"/>
    <property type="project" value="UniProtKB-EC"/>
</dbReference>
<dbReference type="GO" id="GO:0005829">
    <property type="term" value="C:cytosol"/>
    <property type="evidence" value="ECO:0007669"/>
    <property type="project" value="Ensembl"/>
</dbReference>
<dbReference type="GO" id="GO:0005739">
    <property type="term" value="C:mitochondrion"/>
    <property type="evidence" value="ECO:0007669"/>
    <property type="project" value="Ensembl"/>
</dbReference>
<dbReference type="FunFam" id="3.30.200.40:FF:000001">
    <property type="entry name" value="m7GpppX diphosphatase"/>
    <property type="match status" value="1"/>
</dbReference>